<dbReference type="PANTHER" id="PTHR42852:SF13">
    <property type="entry name" value="PROTEIN DIPZ"/>
    <property type="match status" value="1"/>
</dbReference>
<dbReference type="Gene3D" id="3.40.30.10">
    <property type="entry name" value="Glutaredoxin"/>
    <property type="match status" value="1"/>
</dbReference>
<feature type="transmembrane region" description="Helical" evidence="2">
    <location>
        <begin position="108"/>
        <end position="133"/>
    </location>
</feature>
<evidence type="ECO:0000259" key="3">
    <source>
        <dbReference type="PROSITE" id="PS51352"/>
    </source>
</evidence>
<feature type="transmembrane region" description="Helical" evidence="2">
    <location>
        <begin position="84"/>
        <end position="101"/>
    </location>
</feature>
<dbReference type="Proteomes" id="UP000028123">
    <property type="component" value="Unassembled WGS sequence"/>
</dbReference>
<name>A0A081P2V0_9BACL</name>
<protein>
    <recommendedName>
        <fullName evidence="3">Thioredoxin domain-containing protein</fullName>
    </recommendedName>
</protein>
<reference evidence="4 5" key="1">
    <citation type="submission" date="2014-06" db="EMBL/GenBank/DDBJ databases">
        <title>Draft genome sequence of Paenibacillus sp. MSt1.</title>
        <authorList>
            <person name="Aw Y.K."/>
            <person name="Ong K.S."/>
            <person name="Gan H.M."/>
            <person name="Lee S.M."/>
        </authorList>
    </citation>
    <scope>NUCLEOTIDE SEQUENCE [LARGE SCALE GENOMIC DNA]</scope>
    <source>
        <strain evidence="4 5">MSt1</strain>
    </source>
</reference>
<keyword evidence="2" id="KW-1133">Transmembrane helix</keyword>
<dbReference type="PROSITE" id="PS00194">
    <property type="entry name" value="THIOREDOXIN_1"/>
    <property type="match status" value="1"/>
</dbReference>
<comment type="caution">
    <text evidence="4">The sequence shown here is derived from an EMBL/GenBank/DDBJ whole genome shotgun (WGS) entry which is preliminary data.</text>
</comment>
<gene>
    <name evidence="4" type="ORF">ET33_04825</name>
</gene>
<keyword evidence="1" id="KW-1015">Disulfide bond</keyword>
<dbReference type="InterPro" id="IPR000866">
    <property type="entry name" value="AhpC/TSA"/>
</dbReference>
<dbReference type="PROSITE" id="PS51352">
    <property type="entry name" value="THIOREDOXIN_2"/>
    <property type="match status" value="1"/>
</dbReference>
<dbReference type="RefSeq" id="WP_235206727.1">
    <property type="nucleotide sequence ID" value="NZ_JNVM01000012.1"/>
</dbReference>
<keyword evidence="2" id="KW-0812">Transmembrane</keyword>
<dbReference type="SUPFAM" id="SSF52833">
    <property type="entry name" value="Thioredoxin-like"/>
    <property type="match status" value="1"/>
</dbReference>
<evidence type="ECO:0000313" key="4">
    <source>
        <dbReference type="EMBL" id="KEQ25023.1"/>
    </source>
</evidence>
<feature type="transmembrane region" description="Helical" evidence="2">
    <location>
        <begin position="170"/>
        <end position="189"/>
    </location>
</feature>
<dbReference type="GO" id="GO:0016209">
    <property type="term" value="F:antioxidant activity"/>
    <property type="evidence" value="ECO:0007669"/>
    <property type="project" value="InterPro"/>
</dbReference>
<accession>A0A081P2V0</accession>
<dbReference type="EMBL" id="JNVM01000012">
    <property type="protein sequence ID" value="KEQ25023.1"/>
    <property type="molecule type" value="Genomic_DNA"/>
</dbReference>
<keyword evidence="5" id="KW-1185">Reference proteome</keyword>
<dbReference type="InterPro" id="IPR050553">
    <property type="entry name" value="Thioredoxin_ResA/DsbE_sf"/>
</dbReference>
<evidence type="ECO:0000256" key="2">
    <source>
        <dbReference type="SAM" id="Phobius"/>
    </source>
</evidence>
<dbReference type="InterPro" id="IPR036249">
    <property type="entry name" value="Thioredoxin-like_sf"/>
</dbReference>
<feature type="domain" description="Thioredoxin" evidence="3">
    <location>
        <begin position="205"/>
        <end position="346"/>
    </location>
</feature>
<dbReference type="InterPro" id="IPR017937">
    <property type="entry name" value="Thioredoxin_CS"/>
</dbReference>
<proteinExistence type="predicted"/>
<sequence length="348" mass="38104">METWTWGPFILQKSMLIVIAAVAAGYVISRLRLKGSSIRGTFGAIVLNALLMWVVSWKLGILVFDPGSVLASPRSLLYFSGGDKGVWLATLLSGVYVWFSAKKAKLNAAVYMDSVLVSFIGGYAVYAALIFFTEEESRITWGLKALLAAGLTVFWLASKAKREWQPLLQRTVVFVVGYALVASLAANVWDKPSTGAVEAGANIGLKIGQQAPDFELQLLDGQTVKLSDYRGRTVVLNFWATWCPPCQAEMPHMQQVHTEQESNGVTILGVNATSTEVSEPVVRAWVKEWGLTFPIVLDRQGEVGKAYRVNAYPATFVINAEGMIREKHPGPMNKEMLEQAIGKAKKSG</sequence>
<keyword evidence="2" id="KW-0472">Membrane</keyword>
<organism evidence="4 5">
    <name type="scientific">Paenibacillus tyrfis</name>
    <dbReference type="NCBI Taxonomy" id="1501230"/>
    <lineage>
        <taxon>Bacteria</taxon>
        <taxon>Bacillati</taxon>
        <taxon>Bacillota</taxon>
        <taxon>Bacilli</taxon>
        <taxon>Bacillales</taxon>
        <taxon>Paenibacillaceae</taxon>
        <taxon>Paenibacillus</taxon>
    </lineage>
</organism>
<feature type="transmembrane region" description="Helical" evidence="2">
    <location>
        <begin position="139"/>
        <end position="158"/>
    </location>
</feature>
<dbReference type="GO" id="GO:0016491">
    <property type="term" value="F:oxidoreductase activity"/>
    <property type="evidence" value="ECO:0007669"/>
    <property type="project" value="InterPro"/>
</dbReference>
<feature type="transmembrane region" description="Helical" evidence="2">
    <location>
        <begin position="40"/>
        <end position="64"/>
    </location>
</feature>
<dbReference type="InterPro" id="IPR013766">
    <property type="entry name" value="Thioredoxin_domain"/>
</dbReference>
<feature type="transmembrane region" description="Helical" evidence="2">
    <location>
        <begin position="6"/>
        <end position="28"/>
    </location>
</feature>
<evidence type="ECO:0000256" key="1">
    <source>
        <dbReference type="ARBA" id="ARBA00023157"/>
    </source>
</evidence>
<evidence type="ECO:0000313" key="5">
    <source>
        <dbReference type="Proteomes" id="UP000028123"/>
    </source>
</evidence>
<dbReference type="PANTHER" id="PTHR42852">
    <property type="entry name" value="THIOL:DISULFIDE INTERCHANGE PROTEIN DSBE"/>
    <property type="match status" value="1"/>
</dbReference>
<dbReference type="CDD" id="cd02966">
    <property type="entry name" value="TlpA_like_family"/>
    <property type="match status" value="1"/>
</dbReference>
<dbReference type="AlphaFoldDB" id="A0A081P2V0"/>
<dbReference type="Pfam" id="PF00578">
    <property type="entry name" value="AhpC-TSA"/>
    <property type="match status" value="1"/>
</dbReference>
<dbReference type="eggNOG" id="COG0526">
    <property type="taxonomic scope" value="Bacteria"/>
</dbReference>